<name>A0A926IQI3_9BACT</name>
<organism evidence="1 2">
    <name type="scientific">Jilunia laotingensis</name>
    <dbReference type="NCBI Taxonomy" id="2763675"/>
    <lineage>
        <taxon>Bacteria</taxon>
        <taxon>Pseudomonadati</taxon>
        <taxon>Bacteroidota</taxon>
        <taxon>Bacteroidia</taxon>
        <taxon>Bacteroidales</taxon>
        <taxon>Bacteroidaceae</taxon>
        <taxon>Jilunia</taxon>
    </lineage>
</organism>
<gene>
    <name evidence="1" type="ORF">H8744_05630</name>
</gene>
<dbReference type="Proteomes" id="UP000651085">
    <property type="component" value="Unassembled WGS sequence"/>
</dbReference>
<proteinExistence type="predicted"/>
<comment type="caution">
    <text evidence="1">The sequence shown here is derived from an EMBL/GenBank/DDBJ whole genome shotgun (WGS) entry which is preliminary data.</text>
</comment>
<keyword evidence="2" id="KW-1185">Reference proteome</keyword>
<accession>A0A926IQI3</accession>
<dbReference type="PROSITE" id="PS51257">
    <property type="entry name" value="PROKAR_LIPOPROTEIN"/>
    <property type="match status" value="1"/>
</dbReference>
<dbReference type="EMBL" id="JACRTF010000001">
    <property type="protein sequence ID" value="MBC8592738.1"/>
    <property type="molecule type" value="Genomic_DNA"/>
</dbReference>
<protein>
    <submittedName>
        <fullName evidence="1">Uncharacterized protein</fullName>
    </submittedName>
</protein>
<dbReference type="RefSeq" id="WP_262433910.1">
    <property type="nucleotide sequence ID" value="NZ_JACRTF010000001.1"/>
</dbReference>
<sequence length="129" mass="14978">MKRHIYFLSILVTGLLNLVFLCGCSPDEEVTNDIHEKFQENYEQAKAHSATLTLLRNKINIATRTLGNVTIDVRREEAYQTIKNAYFEQETDPMLRTEAAYEYITLQNPTAISDVYRDFGHSFLTIFQH</sequence>
<evidence type="ECO:0000313" key="1">
    <source>
        <dbReference type="EMBL" id="MBC8592738.1"/>
    </source>
</evidence>
<evidence type="ECO:0000313" key="2">
    <source>
        <dbReference type="Proteomes" id="UP000651085"/>
    </source>
</evidence>
<dbReference type="AlphaFoldDB" id="A0A926IQI3"/>
<reference evidence="1" key="1">
    <citation type="submission" date="2020-08" db="EMBL/GenBank/DDBJ databases">
        <title>Genome public.</title>
        <authorList>
            <person name="Liu C."/>
            <person name="Sun Q."/>
        </authorList>
    </citation>
    <scope>NUCLEOTIDE SEQUENCE</scope>
    <source>
        <strain evidence="1">N12</strain>
    </source>
</reference>